<comment type="subunit">
    <text evidence="9">Heterotrimer composed of the alpha subunit RGTA, the beta subunit RGTB and REP; within this trimer, RGTA and RGTB form the catalytic component, while REP mediates peptide substrate binding.</text>
</comment>
<dbReference type="GO" id="GO:0046872">
    <property type="term" value="F:metal ion binding"/>
    <property type="evidence" value="ECO:0007669"/>
    <property type="project" value="UniProtKB-KW"/>
</dbReference>
<feature type="domain" description="Prenyltransferase alpha-alpha toroid" evidence="11">
    <location>
        <begin position="27"/>
        <end position="323"/>
    </location>
</feature>
<evidence type="ECO:0000256" key="6">
    <source>
        <dbReference type="ARBA" id="ARBA00022833"/>
    </source>
</evidence>
<evidence type="ECO:0000313" key="12">
    <source>
        <dbReference type="EMBL" id="CAD8711988.1"/>
    </source>
</evidence>
<dbReference type="GO" id="GO:0004663">
    <property type="term" value="F:Rab geranylgeranyltransferase activity"/>
    <property type="evidence" value="ECO:0007669"/>
    <property type="project" value="UniProtKB-UniRule"/>
</dbReference>
<comment type="function">
    <text evidence="8">Required for male fertility and root tip growth.</text>
</comment>
<gene>
    <name evidence="12" type="ORF">MANT1106_LOCUS14675</name>
</gene>
<evidence type="ECO:0000256" key="10">
    <source>
        <dbReference type="RuleBase" id="RU365076"/>
    </source>
</evidence>
<dbReference type="Pfam" id="PF00432">
    <property type="entry name" value="Prenyltrans"/>
    <property type="match status" value="1"/>
</dbReference>
<evidence type="ECO:0000256" key="4">
    <source>
        <dbReference type="ARBA" id="ARBA00022723"/>
    </source>
</evidence>
<evidence type="ECO:0000256" key="5">
    <source>
        <dbReference type="ARBA" id="ARBA00022737"/>
    </source>
</evidence>
<keyword evidence="4 10" id="KW-0479">Metal-binding</keyword>
<comment type="catalytic activity">
    <reaction evidence="7 10">
        <text>geranylgeranyl diphosphate + L-cysteinyl-[protein] = S-geranylgeranyl-L-cysteinyl-[protein] + diphosphate</text>
        <dbReference type="Rhea" id="RHEA:21240"/>
        <dbReference type="Rhea" id="RHEA-COMP:10131"/>
        <dbReference type="Rhea" id="RHEA-COMP:11537"/>
        <dbReference type="ChEBI" id="CHEBI:29950"/>
        <dbReference type="ChEBI" id="CHEBI:33019"/>
        <dbReference type="ChEBI" id="CHEBI:57533"/>
        <dbReference type="ChEBI" id="CHEBI:86021"/>
        <dbReference type="EC" id="2.5.1.60"/>
    </reaction>
</comment>
<comment type="function">
    <text evidence="10">Catalyzes the transfer of a geranylgeranyl moiety from geranylgeranyl diphosphate to both cysteines of proteins with the C-terminal sequence -XXCC, -XCXC and -CCXX.</text>
</comment>
<evidence type="ECO:0000256" key="8">
    <source>
        <dbReference type="ARBA" id="ARBA00059085"/>
    </source>
</evidence>
<organism evidence="12">
    <name type="scientific">Mantoniella antarctica</name>
    <dbReference type="NCBI Taxonomy" id="81844"/>
    <lineage>
        <taxon>Eukaryota</taxon>
        <taxon>Viridiplantae</taxon>
        <taxon>Chlorophyta</taxon>
        <taxon>Mamiellophyceae</taxon>
        <taxon>Mamiellales</taxon>
        <taxon>Mamiellaceae</taxon>
        <taxon>Mantoniella</taxon>
    </lineage>
</organism>
<dbReference type="AlphaFoldDB" id="A0A7S0SRB8"/>
<proteinExistence type="inferred from homology"/>
<dbReference type="PANTHER" id="PTHR11774">
    <property type="entry name" value="GERANYLGERANYL TRANSFERASE TYPE BETA SUBUNIT"/>
    <property type="match status" value="1"/>
</dbReference>
<dbReference type="EMBL" id="HBFC01024322">
    <property type="protein sequence ID" value="CAD8711988.1"/>
    <property type="molecule type" value="Transcribed_RNA"/>
</dbReference>
<dbReference type="InterPro" id="IPR026873">
    <property type="entry name" value="Ptb1"/>
</dbReference>
<protein>
    <recommendedName>
        <fullName evidence="10">Geranylgeranyl transferase type-2 subunit beta</fullName>
        <ecNumber evidence="10">2.5.1.60</ecNumber>
    </recommendedName>
</protein>
<dbReference type="GO" id="GO:0005968">
    <property type="term" value="C:Rab-protein geranylgeranyltransferase complex"/>
    <property type="evidence" value="ECO:0007669"/>
    <property type="project" value="UniProtKB-UniRule"/>
</dbReference>
<reference evidence="12" key="1">
    <citation type="submission" date="2021-01" db="EMBL/GenBank/DDBJ databases">
        <authorList>
            <person name="Corre E."/>
            <person name="Pelletier E."/>
            <person name="Niang G."/>
            <person name="Scheremetjew M."/>
            <person name="Finn R."/>
            <person name="Kale V."/>
            <person name="Holt S."/>
            <person name="Cochrane G."/>
            <person name="Meng A."/>
            <person name="Brown T."/>
            <person name="Cohen L."/>
        </authorList>
    </citation>
    <scope>NUCLEOTIDE SEQUENCE</scope>
    <source>
        <strain evidence="12">SL-175</strain>
    </source>
</reference>
<evidence type="ECO:0000256" key="7">
    <source>
        <dbReference type="ARBA" id="ARBA00047658"/>
    </source>
</evidence>
<sequence>MSEAPAATAAAATAAAAAVGHMPASELSVDLHAGFVKRQSEDTDTIEYVLTEHLRMSGVYWGLTGMHLLGRLDDMDGDGIVAWVMTCWHGCGGFGGSEGHDPHVLYTLSAVQVLALYNRMDLLDRDAIARYVASLQLPDGSFTGDEWGEVDTRFSYCALSCCKLIGRMEAINVEKAMEYIASCKNFDGGFGCTPGGESHAGQIFTCVGALAIGGGLQHVDADLLGWWLCERQVKAGGLNGRPEKLPDVCYSWWVLSSLSILKRLHWIDQGALARFILRCQDPQKGGISDRPNDEPDVYHTFFGVAGLSLMGFPGLKAVDPVYALPTEVVQRLGLYE</sequence>
<dbReference type="FunFam" id="1.50.10.20:FF:000009">
    <property type="entry name" value="Geranylgeranyl transferase type-2 subunit beta"/>
    <property type="match status" value="1"/>
</dbReference>
<evidence type="ECO:0000256" key="2">
    <source>
        <dbReference type="ARBA" id="ARBA00022602"/>
    </source>
</evidence>
<dbReference type="GO" id="GO:0048364">
    <property type="term" value="P:root development"/>
    <property type="evidence" value="ECO:0007669"/>
    <property type="project" value="UniProtKB-ARBA"/>
</dbReference>
<keyword evidence="3 10" id="KW-0808">Transferase</keyword>
<dbReference type="SUPFAM" id="SSF48239">
    <property type="entry name" value="Terpenoid cyclases/Protein prenyltransferases"/>
    <property type="match status" value="1"/>
</dbReference>
<dbReference type="InterPro" id="IPR001330">
    <property type="entry name" value="Prenyltrans"/>
</dbReference>
<dbReference type="Gene3D" id="1.50.10.20">
    <property type="match status" value="1"/>
</dbReference>
<name>A0A7S0SRB8_9CHLO</name>
<accession>A0A7S0SRB8</accession>
<dbReference type="InterPro" id="IPR008930">
    <property type="entry name" value="Terpenoid_cyclase/PrenylTrfase"/>
</dbReference>
<dbReference type="EC" id="2.5.1.60" evidence="10"/>
<evidence type="ECO:0000256" key="1">
    <source>
        <dbReference type="ARBA" id="ARBA00010497"/>
    </source>
</evidence>
<dbReference type="InterPro" id="IPR045089">
    <property type="entry name" value="PGGT1B-like"/>
</dbReference>
<evidence type="ECO:0000256" key="9">
    <source>
        <dbReference type="ARBA" id="ARBA00063763"/>
    </source>
</evidence>
<evidence type="ECO:0000256" key="3">
    <source>
        <dbReference type="ARBA" id="ARBA00022679"/>
    </source>
</evidence>
<dbReference type="CDD" id="cd02894">
    <property type="entry name" value="GGTase-II"/>
    <property type="match status" value="1"/>
</dbReference>
<keyword evidence="2 10" id="KW-0637">Prenyltransferase</keyword>
<dbReference type="PANTHER" id="PTHR11774:SF11">
    <property type="entry name" value="GERANYLGERANYL TRANSFERASE TYPE-2 SUBUNIT BETA"/>
    <property type="match status" value="1"/>
</dbReference>
<comment type="cofactor">
    <cofactor evidence="10">
        <name>Zn(2+)</name>
        <dbReference type="ChEBI" id="CHEBI:29105"/>
    </cofactor>
    <text evidence="10">Binds 1 zinc ion per subunit.</text>
</comment>
<keyword evidence="5" id="KW-0677">Repeat</keyword>
<evidence type="ECO:0000259" key="11">
    <source>
        <dbReference type="Pfam" id="PF00432"/>
    </source>
</evidence>
<keyword evidence="6 10" id="KW-0862">Zinc</keyword>
<comment type="similarity">
    <text evidence="1 10">Belongs to the protein prenyltransferase subunit beta family.</text>
</comment>